<protein>
    <submittedName>
        <fullName evidence="3">PEP-CTERM sorting domain-containing protein</fullName>
    </submittedName>
</protein>
<dbReference type="Proteomes" id="UP000307790">
    <property type="component" value="Unassembled WGS sequence"/>
</dbReference>
<accession>A0A5R9IJN3</accession>
<dbReference type="OrthoDB" id="9852037at2"/>
<comment type="caution">
    <text evidence="3">The sequence shown here is derived from an EMBL/GenBank/DDBJ whole genome shotgun (WGS) entry which is preliminary data.</text>
</comment>
<dbReference type="NCBIfam" id="TIGR02595">
    <property type="entry name" value="PEP_CTERM"/>
    <property type="match status" value="1"/>
</dbReference>
<reference evidence="3 4" key="1">
    <citation type="submission" date="2019-05" db="EMBL/GenBank/DDBJ databases">
        <title>Genome sequences of Thalassotalea litorea 1K03283.</title>
        <authorList>
            <person name="Zhang D."/>
        </authorList>
    </citation>
    <scope>NUCLEOTIDE SEQUENCE [LARGE SCALE GENOMIC DNA]</scope>
    <source>
        <strain evidence="3 4">MCCC 1K03283</strain>
    </source>
</reference>
<dbReference type="EMBL" id="VCBC01000016">
    <property type="protein sequence ID" value="TLU61497.1"/>
    <property type="molecule type" value="Genomic_DNA"/>
</dbReference>
<organism evidence="3 4">
    <name type="scientific">Thalassotalea litorea</name>
    <dbReference type="NCBI Taxonomy" id="2020715"/>
    <lineage>
        <taxon>Bacteria</taxon>
        <taxon>Pseudomonadati</taxon>
        <taxon>Pseudomonadota</taxon>
        <taxon>Gammaproteobacteria</taxon>
        <taxon>Alteromonadales</taxon>
        <taxon>Colwelliaceae</taxon>
        <taxon>Thalassotalea</taxon>
    </lineage>
</organism>
<dbReference type="RefSeq" id="WP_138321027.1">
    <property type="nucleotide sequence ID" value="NZ_VCBC01000016.1"/>
</dbReference>
<keyword evidence="4" id="KW-1185">Reference proteome</keyword>
<name>A0A5R9IJN3_9GAMM</name>
<sequence length="222" mass="23780">MKYIFKGGLALIALLFSHQSIAASTPGVSVCAAPDGKIQFVFDEGRQDKLGDPGRQGGLTFVCDSVDLLVRSHGEVIQDLRPDTAGLGVNGDPNGDNWSVGELLHFTFNVPVMLIDVEVNGNHTETVSGGMFSINGQSFNAVDYDVDAGSDLTGAGLNGQYFAFRGLDSCSTLRTPRCTNFSGYIESVTVMRIPNEPPQEVPEPTTMLMFGLGILGLARFRK</sequence>
<feature type="chain" id="PRO_5024434051" evidence="1">
    <location>
        <begin position="23"/>
        <end position="222"/>
    </location>
</feature>
<dbReference type="Pfam" id="PF07589">
    <property type="entry name" value="PEP-CTERM"/>
    <property type="match status" value="1"/>
</dbReference>
<evidence type="ECO:0000313" key="4">
    <source>
        <dbReference type="Proteomes" id="UP000307790"/>
    </source>
</evidence>
<evidence type="ECO:0000313" key="3">
    <source>
        <dbReference type="EMBL" id="TLU61497.1"/>
    </source>
</evidence>
<keyword evidence="1" id="KW-0732">Signal</keyword>
<dbReference type="InterPro" id="IPR013424">
    <property type="entry name" value="Ice-binding_C"/>
</dbReference>
<gene>
    <name evidence="3" type="ORF">FE810_14790</name>
</gene>
<feature type="signal peptide" evidence="1">
    <location>
        <begin position="1"/>
        <end position="22"/>
    </location>
</feature>
<evidence type="ECO:0000256" key="1">
    <source>
        <dbReference type="SAM" id="SignalP"/>
    </source>
</evidence>
<proteinExistence type="predicted"/>
<dbReference type="AlphaFoldDB" id="A0A5R9IJN3"/>
<evidence type="ECO:0000259" key="2">
    <source>
        <dbReference type="Pfam" id="PF07589"/>
    </source>
</evidence>
<feature type="domain" description="Ice-binding protein C-terminal" evidence="2">
    <location>
        <begin position="201"/>
        <end position="222"/>
    </location>
</feature>